<dbReference type="OrthoDB" id="5989064at2759"/>
<reference evidence="1" key="1">
    <citation type="submission" date="2023-01" db="EMBL/GenBank/DDBJ databases">
        <title>Genome assembly of the deep-sea coral Lophelia pertusa.</title>
        <authorList>
            <person name="Herrera S."/>
            <person name="Cordes E."/>
        </authorList>
    </citation>
    <scope>NUCLEOTIDE SEQUENCE</scope>
    <source>
        <strain evidence="1">USNM1676648</strain>
        <tissue evidence="1">Polyp</tissue>
    </source>
</reference>
<proteinExistence type="predicted"/>
<dbReference type="AlphaFoldDB" id="A0A9W9Y8T5"/>
<protein>
    <submittedName>
        <fullName evidence="1">Uncharacterized protein</fullName>
    </submittedName>
</protein>
<evidence type="ECO:0000313" key="1">
    <source>
        <dbReference type="EMBL" id="KAJ7325378.1"/>
    </source>
</evidence>
<comment type="caution">
    <text evidence="1">The sequence shown here is derived from an EMBL/GenBank/DDBJ whole genome shotgun (WGS) entry which is preliminary data.</text>
</comment>
<name>A0A9W9Y8T5_9CNID</name>
<accession>A0A9W9Y8T5</accession>
<dbReference type="Proteomes" id="UP001163046">
    <property type="component" value="Unassembled WGS sequence"/>
</dbReference>
<sequence>MSKAHSKQMWLRDLFLFLVLVTPTIGQFTLPFLYMRIKILLPSELGSQPKDLKLTTEHIRIHNGWSVEETSSKTMQTILDGRPSNYQQSTFTAANLVDLNLFWSYEIPSEDINSSFVDQSVALYLTPADFQQELLKYTSDKLFFSVDDVASRLGIPAINLTQSYDPDDWETVVHAMISESALAFSRRLQLPSVDALARLVQLETQGLLNLTLGAFEVQAFPFPLKKATLDNNTISMIFNSSGITEASYGENTLTAALKHERINCTLHEFAILYNKSTEQVKTMDRTTLNQIDHICWIPKPATTMSSIDKNKRESHFVFSSDPVAITEDMTVLAILTKVTNLKWRKVRWAVSASLSDWEYLDAVTLPQLAAISGYDVGRLRNDSVSESVKLIFALRENGSLDNKIESHRVFIGGVLREAFNLSFGEVATLNEITEVSLQNVSSATLFKSFINATVHYFKLNVNEIIAAVQVTEEQLYYLPRLEWNTTISTIVRAVVKMEATKLQMSTEHLFQLLGFKPAELPIQQLKELMRSRIHDVKQSKMKFDTDPISLYLANNSVSEANYLNSSVLTLLLSTTGFNAEDLKLVYDLNPSQLFILGGMKFSDTPRLCGLDTTATKDRVAYNITAELVGIRQSRAVCKSTRFYVEARHKNMSYLQTAFSALASSSISFVNLVEMATNLSWRHNVWAFGLKMEDWTVLYVLNQDAFKEVTGLTSDEVLSETLLQIFQRSVQLQSENNANLRVKVNQNRGPTLNILYDLFNTNEGELIQFGGITKAQYDVLLPIEVYSRVLRYLVAKFNVSLNSVEASLNLQPGTLDKLSPTGWQGMVPLVKAEIIRSAHQQLDVTLSNFAMLLQETSESLQSLTLAQIESKWDDAFSRLLKGKSALENKSVLQIITDIGITSASLQDVTVLKFIQERINLTNSELLLLYNFSSTGIEVAGPYTFKELPGYCDISKDDLFNKRPHKIIVSLLGHNGDMTCRKIALVVAAATITVNQLSAKFNFEPANNVSMLMMFEDLLRLPWRKIAWAVNASLSDWSVLGAMTLTDIANLTSETTDNIKHLKSFRQIARAVLDLPRNSYTTLLNDYRSELVCKAASLFNVNSSKVCDGCDIVDILWNSLKRLI</sequence>
<organism evidence="1 2">
    <name type="scientific">Desmophyllum pertusum</name>
    <dbReference type="NCBI Taxonomy" id="174260"/>
    <lineage>
        <taxon>Eukaryota</taxon>
        <taxon>Metazoa</taxon>
        <taxon>Cnidaria</taxon>
        <taxon>Anthozoa</taxon>
        <taxon>Hexacorallia</taxon>
        <taxon>Scleractinia</taxon>
        <taxon>Caryophylliina</taxon>
        <taxon>Caryophylliidae</taxon>
        <taxon>Desmophyllum</taxon>
    </lineage>
</organism>
<evidence type="ECO:0000313" key="2">
    <source>
        <dbReference type="Proteomes" id="UP001163046"/>
    </source>
</evidence>
<dbReference type="EMBL" id="MU827808">
    <property type="protein sequence ID" value="KAJ7325378.1"/>
    <property type="molecule type" value="Genomic_DNA"/>
</dbReference>
<gene>
    <name evidence="1" type="ORF">OS493_029930</name>
</gene>
<keyword evidence="2" id="KW-1185">Reference proteome</keyword>